<dbReference type="Proteomes" id="UP000475249">
    <property type="component" value="Unassembled WGS sequence"/>
</dbReference>
<dbReference type="RefSeq" id="WP_161435496.1">
    <property type="nucleotide sequence ID" value="NZ_WXYO01000005.1"/>
</dbReference>
<accession>A0A6L9ECV6</accession>
<evidence type="ECO:0000313" key="2">
    <source>
        <dbReference type="Proteomes" id="UP000475249"/>
    </source>
</evidence>
<sequence length="118" mass="13619">MQEIDPIYYNKLGICFYWKRGTVKDIQKVQLVFRDSCILLSPEELHKFYDSISTLATEPPLCSDCKENDSCRSLLLETPIPQLCFAVSYKELQGISDLIRGTLFQLDLEKYLDKLCGN</sequence>
<gene>
    <name evidence="1" type="ORF">GTQ38_10595</name>
</gene>
<proteinExistence type="predicted"/>
<organism evidence="1 2">
    <name type="scientific">Poritiphilus flavus</name>
    <dbReference type="NCBI Taxonomy" id="2697053"/>
    <lineage>
        <taxon>Bacteria</taxon>
        <taxon>Pseudomonadati</taxon>
        <taxon>Bacteroidota</taxon>
        <taxon>Flavobacteriia</taxon>
        <taxon>Flavobacteriales</taxon>
        <taxon>Flavobacteriaceae</taxon>
        <taxon>Poritiphilus</taxon>
    </lineage>
</organism>
<dbReference type="AlphaFoldDB" id="A0A6L9ECV6"/>
<dbReference type="EMBL" id="WXYO01000005">
    <property type="protein sequence ID" value="NAS12451.1"/>
    <property type="molecule type" value="Genomic_DNA"/>
</dbReference>
<comment type="caution">
    <text evidence="1">The sequence shown here is derived from an EMBL/GenBank/DDBJ whole genome shotgun (WGS) entry which is preliminary data.</text>
</comment>
<evidence type="ECO:0000313" key="1">
    <source>
        <dbReference type="EMBL" id="NAS12451.1"/>
    </source>
</evidence>
<keyword evidence="2" id="KW-1185">Reference proteome</keyword>
<name>A0A6L9ECV6_9FLAO</name>
<protein>
    <submittedName>
        <fullName evidence="1">Uncharacterized protein</fullName>
    </submittedName>
</protein>
<reference evidence="1 2" key="1">
    <citation type="submission" date="2020-01" db="EMBL/GenBank/DDBJ databases">
        <title>Bacteria diversity of Porities sp.</title>
        <authorList>
            <person name="Wang G."/>
        </authorList>
    </citation>
    <scope>NUCLEOTIDE SEQUENCE [LARGE SCALE GENOMIC DNA]</scope>
    <source>
        <strain evidence="1 2">R33</strain>
    </source>
</reference>